<evidence type="ECO:0000256" key="6">
    <source>
        <dbReference type="ARBA" id="ARBA00023136"/>
    </source>
</evidence>
<dbReference type="GO" id="GO:0005886">
    <property type="term" value="C:plasma membrane"/>
    <property type="evidence" value="ECO:0007669"/>
    <property type="project" value="UniProtKB-SubCell"/>
</dbReference>
<feature type="transmembrane region" description="Helical" evidence="9">
    <location>
        <begin position="238"/>
        <end position="257"/>
    </location>
</feature>
<comment type="similarity">
    <text evidence="7">Belongs to the fluoride channel Fluc/FEX (TC 1.A.43) family.</text>
</comment>
<keyword evidence="10" id="KW-0732">Signal</keyword>
<accession>S9ULN4</accession>
<evidence type="ECO:0000256" key="5">
    <source>
        <dbReference type="ARBA" id="ARBA00022989"/>
    </source>
</evidence>
<dbReference type="EMBL" id="ATMH01004387">
    <property type="protein sequence ID" value="EPY29634.1"/>
    <property type="molecule type" value="Genomic_DNA"/>
</dbReference>
<keyword evidence="5 9" id="KW-1133">Transmembrane helix</keyword>
<reference evidence="12" key="2">
    <citation type="submission" date="2013-03" db="EMBL/GenBank/DDBJ databases">
        <authorList>
            <person name="Motta M.C.M."/>
            <person name="Martins A.C.A."/>
            <person name="Preta C.M.C.C."/>
            <person name="Silva R."/>
            <person name="de Souza S.S."/>
            <person name="Klein C.C."/>
            <person name="de Almeida L.G.P."/>
            <person name="Cunha O.L."/>
            <person name="Colabardini A.C."/>
            <person name="Lima B.A."/>
            <person name="Machado C.R."/>
            <person name="Soares C.M.A."/>
            <person name="de Menezes C.B.A."/>
            <person name="Bartolomeu D.C."/>
            <person name="Grisard E.C."/>
            <person name="Fantinatti-Garboggini F."/>
            <person name="Rodrigues-Luiz G.F."/>
            <person name="Wagner G."/>
            <person name="Goldman G.H."/>
            <person name="Fietto J.L.R."/>
            <person name="Ciapina L.P."/>
            <person name="Brocchi M."/>
            <person name="Elias M.C."/>
            <person name="Goldman M.H.S."/>
            <person name="Sagot M.-F."/>
            <person name="Pereira M."/>
            <person name="Stoco P.H."/>
            <person name="Teixeira S.M.R."/>
            <person name="de Mendonca-Neto R.P."/>
            <person name="Maciel T.E.F."/>
            <person name="Mendes T.A.O."/>
            <person name="Urmenyi T.P."/>
            <person name="Teixeira M.M.G."/>
            <person name="de Camargo E.F.P."/>
            <person name="de Sousa W."/>
            <person name="Schenkman S."/>
            <person name="de Vasconcelos A.T.R."/>
        </authorList>
    </citation>
    <scope>NUCLEOTIDE SEQUENCE</scope>
</reference>
<feature type="transmembrane region" description="Helical" evidence="9">
    <location>
        <begin position="172"/>
        <end position="194"/>
    </location>
</feature>
<evidence type="ECO:0000256" key="9">
    <source>
        <dbReference type="SAM" id="Phobius"/>
    </source>
</evidence>
<evidence type="ECO:0000256" key="10">
    <source>
        <dbReference type="SAM" id="SignalP"/>
    </source>
</evidence>
<evidence type="ECO:0000256" key="4">
    <source>
        <dbReference type="ARBA" id="ARBA00022692"/>
    </source>
</evidence>
<dbReference type="GO" id="GO:1903425">
    <property type="term" value="F:fluoride transmembrane transporter activity"/>
    <property type="evidence" value="ECO:0007669"/>
    <property type="project" value="TreeGrafter"/>
</dbReference>
<organism evidence="12 13">
    <name type="scientific">Strigomonas culicis</name>
    <dbReference type="NCBI Taxonomy" id="28005"/>
    <lineage>
        <taxon>Eukaryota</taxon>
        <taxon>Discoba</taxon>
        <taxon>Euglenozoa</taxon>
        <taxon>Kinetoplastea</taxon>
        <taxon>Metakinetoplastina</taxon>
        <taxon>Trypanosomatida</taxon>
        <taxon>Trypanosomatidae</taxon>
        <taxon>Strigomonadinae</taxon>
        <taxon>Strigomonas</taxon>
    </lineage>
</organism>
<feature type="transmembrane region" description="Helical" evidence="9">
    <location>
        <begin position="145"/>
        <end position="166"/>
    </location>
</feature>
<dbReference type="EMBL" id="ATMH01006495">
    <property type="protein sequence ID" value="EPY25748.1"/>
    <property type="molecule type" value="Genomic_DNA"/>
</dbReference>
<feature type="transmembrane region" description="Helical" evidence="9">
    <location>
        <begin position="81"/>
        <end position="104"/>
    </location>
</feature>
<keyword evidence="4 9" id="KW-0812">Transmembrane</keyword>
<feature type="transmembrane region" description="Helical" evidence="9">
    <location>
        <begin position="369"/>
        <end position="389"/>
    </location>
</feature>
<dbReference type="InterPro" id="IPR003691">
    <property type="entry name" value="FluC"/>
</dbReference>
<protein>
    <submittedName>
        <fullName evidence="12">CrcB-like protein</fullName>
    </submittedName>
</protein>
<dbReference type="OrthoDB" id="409792at2759"/>
<comment type="caution">
    <text evidence="12">The sequence shown here is derived from an EMBL/GenBank/DDBJ whole genome shotgun (WGS) entry which is preliminary data.</text>
</comment>
<keyword evidence="13" id="KW-1185">Reference proteome</keyword>
<keyword evidence="6 9" id="KW-0472">Membrane</keyword>
<evidence type="ECO:0000256" key="2">
    <source>
        <dbReference type="ARBA" id="ARBA00004651"/>
    </source>
</evidence>
<comment type="subcellular location">
    <subcellularLocation>
        <location evidence="2">Cell membrane</location>
        <topology evidence="2">Multi-pass membrane protein</topology>
    </subcellularLocation>
</comment>
<evidence type="ECO:0000256" key="1">
    <source>
        <dbReference type="ARBA" id="ARBA00002598"/>
    </source>
</evidence>
<evidence type="ECO:0000313" key="11">
    <source>
        <dbReference type="EMBL" id="EPY25748.1"/>
    </source>
</evidence>
<dbReference type="PANTHER" id="PTHR28259">
    <property type="entry name" value="FLUORIDE EXPORT PROTEIN 1-RELATED"/>
    <property type="match status" value="1"/>
</dbReference>
<feature type="signal peptide" evidence="10">
    <location>
        <begin position="1"/>
        <end position="23"/>
    </location>
</feature>
<keyword evidence="3" id="KW-1003">Cell membrane</keyword>
<dbReference type="PROSITE" id="PS51257">
    <property type="entry name" value="PROKAR_LIPOPROTEIN"/>
    <property type="match status" value="1"/>
</dbReference>
<dbReference type="Pfam" id="PF02537">
    <property type="entry name" value="CRCB"/>
    <property type="match status" value="2"/>
</dbReference>
<comment type="function">
    <text evidence="1">Fluoride channel required for the rapid expulsion of cytoplasmic fluoride.</text>
</comment>
<evidence type="ECO:0000256" key="8">
    <source>
        <dbReference type="ARBA" id="ARBA00035585"/>
    </source>
</evidence>
<sequence length="395" mass="43570">MCGRFRIFFCLSLSLSFSCYVASRHWKMNHEPFHKNNQSSSAPEVCSERGRGEAQQSASSPPPEACPEPSFLEECRAKCDWTLLLSVLIVASWGVAGNACRFALHGRFQSIPFLDTYEYFGPNCVGSFAISFFNALLPRESKMPLLTRAIAVGFCGTFTTFSSWVVDVVNKTSAAGAFAELISGLTMPFVFCVLGRDAGRLVHGWLAALVRRVEGAAAPAEGRPGPDGDILKARHKRLYVTVDYVFLVASVCAALAVPVALQVRMGQQRIPSITPTYMKAVVVAPAGTVVRFLLSYFLNKRAQWRQFPLGTLLANVVASFLDAFMDNYAAHRPWNEWYWIVENGICAALSTKSSYVNEINNFYAEGRLWMAYAYAVVTLALTVATLAIGRRANFD</sequence>
<evidence type="ECO:0000256" key="7">
    <source>
        <dbReference type="ARBA" id="ARBA00035120"/>
    </source>
</evidence>
<evidence type="ECO:0000256" key="3">
    <source>
        <dbReference type="ARBA" id="ARBA00022475"/>
    </source>
</evidence>
<evidence type="ECO:0000313" key="13">
    <source>
        <dbReference type="Proteomes" id="UP000015354"/>
    </source>
</evidence>
<evidence type="ECO:0000313" key="12">
    <source>
        <dbReference type="EMBL" id="EPY29634.1"/>
    </source>
</evidence>
<feature type="transmembrane region" description="Helical" evidence="9">
    <location>
        <begin position="277"/>
        <end position="298"/>
    </location>
</feature>
<comment type="catalytic activity">
    <reaction evidence="8">
        <text>fluoride(in) = fluoride(out)</text>
        <dbReference type="Rhea" id="RHEA:76159"/>
        <dbReference type="ChEBI" id="CHEBI:17051"/>
    </reaction>
    <physiologicalReaction direction="left-to-right" evidence="8">
        <dbReference type="Rhea" id="RHEA:76160"/>
    </physiologicalReaction>
</comment>
<feature type="chain" id="PRO_5007727306" evidence="10">
    <location>
        <begin position="24"/>
        <end position="395"/>
    </location>
</feature>
<dbReference type="AlphaFoldDB" id="S9ULN4"/>
<name>S9ULN4_9TRYP</name>
<dbReference type="Proteomes" id="UP000015354">
    <property type="component" value="Unassembled WGS sequence"/>
</dbReference>
<gene>
    <name evidence="12" type="ORF">STCU_04387</name>
    <name evidence="11" type="ORF">STCU_06495</name>
</gene>
<reference evidence="12 13" key="1">
    <citation type="journal article" date="2013" name="PLoS ONE">
        <title>Predicting the Proteins of Angomonas deanei, Strigomonas culicis and Their Respective Endosymbionts Reveals New Aspects of the Trypanosomatidae Family.</title>
        <authorList>
            <person name="Motta M.C."/>
            <person name="Martins A.C."/>
            <person name="de Souza S.S."/>
            <person name="Catta-Preta C.M."/>
            <person name="Silva R."/>
            <person name="Klein C.C."/>
            <person name="de Almeida L.G."/>
            <person name="de Lima Cunha O."/>
            <person name="Ciapina L.P."/>
            <person name="Brocchi M."/>
            <person name="Colabardini A.C."/>
            <person name="de Araujo Lima B."/>
            <person name="Machado C.R."/>
            <person name="de Almeida Soares C.M."/>
            <person name="Probst C.M."/>
            <person name="de Menezes C.B."/>
            <person name="Thompson C.E."/>
            <person name="Bartholomeu D.C."/>
            <person name="Gradia D.F."/>
            <person name="Pavoni D.P."/>
            <person name="Grisard E.C."/>
            <person name="Fantinatti-Garboggini F."/>
            <person name="Marchini F.K."/>
            <person name="Rodrigues-Luiz G.F."/>
            <person name="Wagner G."/>
            <person name="Goldman G.H."/>
            <person name="Fietto J.L."/>
            <person name="Elias M.C."/>
            <person name="Goldman M.H."/>
            <person name="Sagot M.F."/>
            <person name="Pereira M."/>
            <person name="Stoco P.H."/>
            <person name="de Mendonca-Neto R.P."/>
            <person name="Teixeira S.M."/>
            <person name="Maciel T.E."/>
            <person name="de Oliveira Mendes T.A."/>
            <person name="Urmenyi T.P."/>
            <person name="de Souza W."/>
            <person name="Schenkman S."/>
            <person name="de Vasconcelos A.T."/>
        </authorList>
    </citation>
    <scope>NUCLEOTIDE SEQUENCE [LARGE SCALE GENOMIC DNA]</scope>
</reference>
<dbReference type="PANTHER" id="PTHR28259:SF1">
    <property type="entry name" value="FLUORIDE EXPORT PROTEIN 1-RELATED"/>
    <property type="match status" value="1"/>
</dbReference>
<proteinExistence type="inferred from homology"/>